<comment type="similarity">
    <text evidence="1">Belongs to the flavin monoamine oxidase family. FIG1 subfamily.</text>
</comment>
<evidence type="ECO:0000256" key="2">
    <source>
        <dbReference type="ARBA" id="ARBA00012806"/>
    </source>
</evidence>
<dbReference type="InterPro" id="IPR023753">
    <property type="entry name" value="FAD/NAD-binding_dom"/>
</dbReference>
<dbReference type="InterPro" id="IPR050446">
    <property type="entry name" value="FAD-oxidoreductase/Apoptosis"/>
</dbReference>
<dbReference type="InterPro" id="IPR036188">
    <property type="entry name" value="FAD/NAD-bd_sf"/>
</dbReference>
<reference evidence="8" key="2">
    <citation type="submission" date="2025-09" db="UniProtKB">
        <authorList>
            <consortium name="Ensembl"/>
        </authorList>
    </citation>
    <scope>IDENTIFICATION</scope>
</reference>
<dbReference type="PANTHER" id="PTHR43557">
    <property type="entry name" value="APOPTOSIS-INDUCING FACTOR 1"/>
    <property type="match status" value="1"/>
</dbReference>
<dbReference type="PRINTS" id="PR00368">
    <property type="entry name" value="FADPNR"/>
</dbReference>
<dbReference type="GeneTree" id="ENSGT00940000164941"/>
<dbReference type="OMA" id="DSLCARN"/>
<evidence type="ECO:0000259" key="7">
    <source>
        <dbReference type="Pfam" id="PF07992"/>
    </source>
</evidence>
<feature type="domain" description="FAD/NAD(P)-binding" evidence="7">
    <location>
        <begin position="13"/>
        <end position="123"/>
    </location>
</feature>
<evidence type="ECO:0000256" key="1">
    <source>
        <dbReference type="ARBA" id="ARBA00005465"/>
    </source>
</evidence>
<protein>
    <recommendedName>
        <fullName evidence="2">L-amino-acid oxidase</fullName>
        <ecNumber evidence="2">1.4.3.2</ecNumber>
    </recommendedName>
</protein>
<accession>A0A8D0GJE7</accession>
<dbReference type="GO" id="GO:0016651">
    <property type="term" value="F:oxidoreductase activity, acting on NAD(P)H"/>
    <property type="evidence" value="ECO:0007669"/>
    <property type="project" value="TreeGrafter"/>
</dbReference>
<dbReference type="Pfam" id="PF07992">
    <property type="entry name" value="Pyr_redox_2"/>
    <property type="match status" value="1"/>
</dbReference>
<keyword evidence="3" id="KW-0285">Flavoprotein</keyword>
<keyword evidence="9" id="KW-1185">Reference proteome</keyword>
<keyword evidence="6" id="KW-0325">Glycoprotein</keyword>
<keyword evidence="4" id="KW-0274">FAD</keyword>
<evidence type="ECO:0000256" key="6">
    <source>
        <dbReference type="ARBA" id="ARBA00023180"/>
    </source>
</evidence>
<organism evidence="8 9">
    <name type="scientific">Sphenodon punctatus</name>
    <name type="common">Tuatara</name>
    <name type="synonym">Hatteria punctata</name>
    <dbReference type="NCBI Taxonomy" id="8508"/>
    <lineage>
        <taxon>Eukaryota</taxon>
        <taxon>Metazoa</taxon>
        <taxon>Chordata</taxon>
        <taxon>Craniata</taxon>
        <taxon>Vertebrata</taxon>
        <taxon>Euteleostomi</taxon>
        <taxon>Lepidosauria</taxon>
        <taxon>Sphenodontia</taxon>
        <taxon>Sphenodontidae</taxon>
        <taxon>Sphenodon</taxon>
    </lineage>
</organism>
<dbReference type="SUPFAM" id="SSF51905">
    <property type="entry name" value="FAD/NAD(P)-binding domain"/>
    <property type="match status" value="1"/>
</dbReference>
<evidence type="ECO:0000256" key="3">
    <source>
        <dbReference type="ARBA" id="ARBA00022630"/>
    </source>
</evidence>
<proteinExistence type="inferred from homology"/>
<reference evidence="8" key="1">
    <citation type="submission" date="2025-08" db="UniProtKB">
        <authorList>
            <consortium name="Ensembl"/>
        </authorList>
    </citation>
    <scope>IDENTIFICATION</scope>
</reference>
<evidence type="ECO:0000256" key="4">
    <source>
        <dbReference type="ARBA" id="ARBA00022827"/>
    </source>
</evidence>
<sequence length="131" mass="14210">SIYLRQPEFFEVHGIELWSGKEAVSVDTSGKKVRFKDESLQEYDHLLIATGSRARRLQCPGSQLDNVCLLQTPEDASRILLLATGKRVVIVGASFIGMEAAAFLSDKASSIQVVEKAKFPFQAALGAQVGG</sequence>
<dbReference type="PANTHER" id="PTHR43557:SF7">
    <property type="entry name" value="RIESKE DOMAIN-CONTAINING PROTEIN"/>
    <property type="match status" value="1"/>
</dbReference>
<dbReference type="Ensembl" id="ENSSPUT00000010231.1">
    <property type="protein sequence ID" value="ENSSPUP00000009589.1"/>
    <property type="gene ID" value="ENSSPUG00000007441.1"/>
</dbReference>
<dbReference type="Gene3D" id="3.50.50.60">
    <property type="entry name" value="FAD/NAD(P)-binding domain"/>
    <property type="match status" value="2"/>
</dbReference>
<evidence type="ECO:0000256" key="5">
    <source>
        <dbReference type="ARBA" id="ARBA00023002"/>
    </source>
</evidence>
<evidence type="ECO:0000313" key="9">
    <source>
        <dbReference type="Proteomes" id="UP000694392"/>
    </source>
</evidence>
<evidence type="ECO:0000313" key="8">
    <source>
        <dbReference type="Ensembl" id="ENSSPUP00000009589.1"/>
    </source>
</evidence>
<dbReference type="AlphaFoldDB" id="A0A8D0GJE7"/>
<dbReference type="GO" id="GO:0005737">
    <property type="term" value="C:cytoplasm"/>
    <property type="evidence" value="ECO:0007669"/>
    <property type="project" value="TreeGrafter"/>
</dbReference>
<dbReference type="GO" id="GO:0001716">
    <property type="term" value="F:L-amino-acid oxidase activity"/>
    <property type="evidence" value="ECO:0007669"/>
    <property type="project" value="UniProtKB-EC"/>
</dbReference>
<name>A0A8D0GJE7_SPHPU</name>
<dbReference type="PRINTS" id="PR00411">
    <property type="entry name" value="PNDRDTASEI"/>
</dbReference>
<dbReference type="EC" id="1.4.3.2" evidence="2"/>
<keyword evidence="5" id="KW-0560">Oxidoreductase</keyword>
<dbReference type="Proteomes" id="UP000694392">
    <property type="component" value="Unplaced"/>
</dbReference>